<feature type="transmembrane region" description="Helical" evidence="7">
    <location>
        <begin position="350"/>
        <end position="375"/>
    </location>
</feature>
<sequence length="634" mass="70986">MSTMEARLMNHLKNMLLFIILLSSGSCQNDLFLEFCGTWRHGRNPMSLNINLSTGCSGVYVSANESSLSVIGKITSQCTNFDVIPLNKYGLESEEDSDFCLHWQPLLDQLTLQIGGENIILCSPASPGNSCCTDLTHGSNDPEANYGIVNAKIRNDLVTDKTVTGYNFEGHHANCKLLCEQQVDRSSYMMRYQNSELPCSRKYELDLDNKSSGSSFQSDNTPYVFIPPDVKPTAKVSKAAITFHKNNSVFQEGYDEVRLLNDVVEITVENEIITGLSDPIKIRFKHDAIAKNHARTCVSWDTRRDPWQVKWVRDGCETRIRGDEDTECLCNHLTYFTVLVQLQPRPVRHLLALTCITSVGCAVSFISSVALVVFFCRKKKRSKEQSIPIHLGLAVSLASLSLLFFFTGVLANVGGESVCKWVGALLHYSLLSSFIWMGVEVFHTFWLVHMVFRPSPKTCVWYLVGFGVPVVPVVVLSAVGGVYGVTEVVPAHDVSNPYLMCWMKWQDHKAFLAHCLTNLTTLAVLVLSGMVMLFLVYREIRTRDEWKQNRVAFLSIWGLSCLFGTTWGLAFLDFGPLSDVILFLSCILNSLQGFLLMLRFCMLDWIRKQASGSVLGSTSSGSTRQHMLQTSEKS</sequence>
<protein>
    <submittedName>
        <fullName evidence="11">Uncharacterized protein</fullName>
    </submittedName>
</protein>
<feature type="compositionally biased region" description="Polar residues" evidence="6">
    <location>
        <begin position="624"/>
        <end position="634"/>
    </location>
</feature>
<feature type="transmembrane region" description="Helical" evidence="7">
    <location>
        <begin position="549"/>
        <end position="569"/>
    </location>
</feature>
<feature type="domain" description="GAIN-B" evidence="9">
    <location>
        <begin position="193"/>
        <end position="346"/>
    </location>
</feature>
<dbReference type="AlphaFoldDB" id="A0A1A8N6B2"/>
<evidence type="ECO:0000256" key="5">
    <source>
        <dbReference type="ARBA" id="ARBA00023157"/>
    </source>
</evidence>
<dbReference type="FunFam" id="1.20.1070.10:FF:000493">
    <property type="entry name" value="Adhesion G protein-coupled receptor G1"/>
    <property type="match status" value="1"/>
</dbReference>
<dbReference type="PANTHER" id="PTHR12011">
    <property type="entry name" value="ADHESION G-PROTEIN COUPLED RECEPTOR"/>
    <property type="match status" value="1"/>
</dbReference>
<feature type="compositionally biased region" description="Low complexity" evidence="6">
    <location>
        <begin position="613"/>
        <end position="623"/>
    </location>
</feature>
<dbReference type="GO" id="GO:0004930">
    <property type="term" value="F:G protein-coupled receptor activity"/>
    <property type="evidence" value="ECO:0007669"/>
    <property type="project" value="InterPro"/>
</dbReference>
<evidence type="ECO:0000256" key="3">
    <source>
        <dbReference type="ARBA" id="ARBA00022989"/>
    </source>
</evidence>
<evidence type="ECO:0000259" key="9">
    <source>
        <dbReference type="PROSITE" id="PS50221"/>
    </source>
</evidence>
<dbReference type="GO" id="GO:0005886">
    <property type="term" value="C:plasma membrane"/>
    <property type="evidence" value="ECO:0007669"/>
    <property type="project" value="TreeGrafter"/>
</dbReference>
<dbReference type="InterPro" id="IPR057244">
    <property type="entry name" value="GAIN_B"/>
</dbReference>
<keyword evidence="5" id="KW-1015">Disulfide bond</keyword>
<accession>A0A1A8N6B2</accession>
<keyword evidence="8" id="KW-0732">Signal</keyword>
<keyword evidence="3 7" id="KW-1133">Transmembrane helix</keyword>
<dbReference type="InterPro" id="IPR046338">
    <property type="entry name" value="GAIN_dom_sf"/>
</dbReference>
<organism evidence="11">
    <name type="scientific">Nothobranchius rachovii</name>
    <name type="common">bluefin notho</name>
    <dbReference type="NCBI Taxonomy" id="451742"/>
    <lineage>
        <taxon>Eukaryota</taxon>
        <taxon>Metazoa</taxon>
        <taxon>Chordata</taxon>
        <taxon>Craniata</taxon>
        <taxon>Vertebrata</taxon>
        <taxon>Euteleostomi</taxon>
        <taxon>Actinopterygii</taxon>
        <taxon>Neopterygii</taxon>
        <taxon>Teleostei</taxon>
        <taxon>Neoteleostei</taxon>
        <taxon>Acanthomorphata</taxon>
        <taxon>Ovalentaria</taxon>
        <taxon>Atherinomorphae</taxon>
        <taxon>Cyprinodontiformes</taxon>
        <taxon>Nothobranchiidae</taxon>
        <taxon>Nothobranchius</taxon>
    </lineage>
</organism>
<dbReference type="Pfam" id="PF01825">
    <property type="entry name" value="GPS"/>
    <property type="match status" value="1"/>
</dbReference>
<dbReference type="SMART" id="SM00303">
    <property type="entry name" value="GPS"/>
    <property type="match status" value="1"/>
</dbReference>
<feature type="signal peptide" evidence="8">
    <location>
        <begin position="1"/>
        <end position="27"/>
    </location>
</feature>
<dbReference type="PROSITE" id="PS50221">
    <property type="entry name" value="GAIN_B"/>
    <property type="match status" value="1"/>
</dbReference>
<feature type="region of interest" description="Disordered" evidence="6">
    <location>
        <begin position="613"/>
        <end position="634"/>
    </location>
</feature>
<dbReference type="Gene3D" id="2.60.220.50">
    <property type="match status" value="1"/>
</dbReference>
<dbReference type="InterPro" id="IPR000832">
    <property type="entry name" value="GPCR_2_secretin-like"/>
</dbReference>
<feature type="transmembrane region" description="Helical" evidence="7">
    <location>
        <begin position="581"/>
        <end position="601"/>
    </location>
</feature>
<evidence type="ECO:0000256" key="4">
    <source>
        <dbReference type="ARBA" id="ARBA00023136"/>
    </source>
</evidence>
<keyword evidence="2 7" id="KW-0812">Transmembrane</keyword>
<evidence type="ECO:0000256" key="8">
    <source>
        <dbReference type="SAM" id="SignalP"/>
    </source>
</evidence>
<dbReference type="PRINTS" id="PR00249">
    <property type="entry name" value="GPCRSECRETIN"/>
</dbReference>
<evidence type="ECO:0000313" key="11">
    <source>
        <dbReference type="EMBL" id="SBR64401.1"/>
    </source>
</evidence>
<evidence type="ECO:0000259" key="10">
    <source>
        <dbReference type="PROSITE" id="PS50261"/>
    </source>
</evidence>
<feature type="transmembrane region" description="Helical" evidence="7">
    <location>
        <begin position="387"/>
        <end position="413"/>
    </location>
</feature>
<feature type="transmembrane region" description="Helical" evidence="7">
    <location>
        <begin position="460"/>
        <end position="483"/>
    </location>
</feature>
<feature type="domain" description="G-protein coupled receptors family 2 profile 2" evidence="10">
    <location>
        <begin position="353"/>
        <end position="604"/>
    </location>
</feature>
<dbReference type="Pfam" id="PF00002">
    <property type="entry name" value="7tm_2"/>
    <property type="match status" value="1"/>
</dbReference>
<proteinExistence type="predicted"/>
<dbReference type="PROSITE" id="PS50261">
    <property type="entry name" value="G_PROTEIN_RECEP_F2_4"/>
    <property type="match status" value="1"/>
</dbReference>
<reference evidence="11" key="2">
    <citation type="submission" date="2016-06" db="EMBL/GenBank/DDBJ databases">
        <title>The genome of a short-lived fish provides insights into sex chromosome evolution and the genetic control of aging.</title>
        <authorList>
            <person name="Reichwald K."/>
            <person name="Felder M."/>
            <person name="Petzold A."/>
            <person name="Koch P."/>
            <person name="Groth M."/>
            <person name="Platzer M."/>
        </authorList>
    </citation>
    <scope>NUCLEOTIDE SEQUENCE</scope>
    <source>
        <tissue evidence="11">Brain</tissue>
    </source>
</reference>
<keyword evidence="4 7" id="KW-0472">Membrane</keyword>
<dbReference type="EMBL" id="HAEH01000197">
    <property type="protein sequence ID" value="SBR64401.1"/>
    <property type="molecule type" value="Transcribed_RNA"/>
</dbReference>
<dbReference type="PROSITE" id="PS51257">
    <property type="entry name" value="PROKAR_LIPOPROTEIN"/>
    <property type="match status" value="1"/>
</dbReference>
<gene>
    <name evidence="11" type="primary">Nfu_g_1_022050</name>
</gene>
<dbReference type="PANTHER" id="PTHR12011:SF435">
    <property type="entry name" value="ADHESION G PROTEIN-COUPLED RECEPTOR G1-RELATED"/>
    <property type="match status" value="1"/>
</dbReference>
<evidence type="ECO:0000256" key="6">
    <source>
        <dbReference type="SAM" id="MobiDB-lite"/>
    </source>
</evidence>
<evidence type="ECO:0000256" key="7">
    <source>
        <dbReference type="SAM" id="Phobius"/>
    </source>
</evidence>
<feature type="chain" id="PRO_5008375398" evidence="8">
    <location>
        <begin position="28"/>
        <end position="634"/>
    </location>
</feature>
<comment type="subcellular location">
    <subcellularLocation>
        <location evidence="1">Membrane</location>
        <topology evidence="1">Multi-pass membrane protein</topology>
    </subcellularLocation>
</comment>
<feature type="transmembrane region" description="Helical" evidence="7">
    <location>
        <begin position="425"/>
        <end position="448"/>
    </location>
</feature>
<dbReference type="InterPro" id="IPR017981">
    <property type="entry name" value="GPCR_2-like_7TM"/>
</dbReference>
<evidence type="ECO:0000256" key="2">
    <source>
        <dbReference type="ARBA" id="ARBA00022692"/>
    </source>
</evidence>
<feature type="transmembrane region" description="Helical" evidence="7">
    <location>
        <begin position="511"/>
        <end position="537"/>
    </location>
</feature>
<dbReference type="InterPro" id="IPR000203">
    <property type="entry name" value="GPS"/>
</dbReference>
<evidence type="ECO:0000256" key="1">
    <source>
        <dbReference type="ARBA" id="ARBA00004141"/>
    </source>
</evidence>
<name>A0A1A8N6B2_9TELE</name>
<reference evidence="11" key="1">
    <citation type="submission" date="2016-05" db="EMBL/GenBank/DDBJ databases">
        <authorList>
            <person name="Lavstsen T."/>
            <person name="Jespersen J.S."/>
        </authorList>
    </citation>
    <scope>NUCLEOTIDE SEQUENCE</scope>
    <source>
        <tissue evidence="11">Brain</tissue>
    </source>
</reference>
<dbReference type="GO" id="GO:0007166">
    <property type="term" value="P:cell surface receptor signaling pathway"/>
    <property type="evidence" value="ECO:0007669"/>
    <property type="project" value="InterPro"/>
</dbReference>
<dbReference type="Gene3D" id="1.20.1070.10">
    <property type="entry name" value="Rhodopsin 7-helix transmembrane proteins"/>
    <property type="match status" value="1"/>
</dbReference>
<dbReference type="GO" id="GO:0007189">
    <property type="term" value="P:adenylate cyclase-activating G protein-coupled receptor signaling pathway"/>
    <property type="evidence" value="ECO:0007669"/>
    <property type="project" value="TreeGrafter"/>
</dbReference>